<organism evidence="1 2">
    <name type="scientific">Tenacibaculum phage pT24</name>
    <dbReference type="NCBI Taxonomy" id="1880590"/>
    <lineage>
        <taxon>Viruses</taxon>
        <taxon>Duplodnaviria</taxon>
        <taxon>Heunggongvirae</taxon>
        <taxon>Uroviricota</taxon>
        <taxon>Caudoviricetes</taxon>
        <taxon>Kungbxnavirus</taxon>
        <taxon>Kungbxnavirus pT24</taxon>
    </lineage>
</organism>
<reference evidence="1 2" key="1">
    <citation type="submission" date="2016-07" db="EMBL/GenBank/DDBJ databases">
        <title>Characterization of three bacteriophages infecting bacteria isolated from shrimp culture pond water.</title>
        <authorList>
            <person name="Khoa H.V."/>
        </authorList>
    </citation>
    <scope>NUCLEOTIDE SEQUENCE [LARGE SCALE GENOMIC DNA]</scope>
</reference>
<dbReference type="Proteomes" id="UP000224877">
    <property type="component" value="Segment"/>
</dbReference>
<evidence type="ECO:0000313" key="1">
    <source>
        <dbReference type="EMBL" id="BAV39247.1"/>
    </source>
</evidence>
<accession>A0A1B4XWS2</accession>
<evidence type="ECO:0000313" key="2">
    <source>
        <dbReference type="Proteomes" id="UP000224877"/>
    </source>
</evidence>
<protein>
    <submittedName>
        <fullName evidence="1">Uncharacterized protein</fullName>
    </submittedName>
</protein>
<keyword evidence="2" id="KW-1185">Reference proteome</keyword>
<sequence>MSKSGEKATGTQKAKRVAKNDVVKMEALQEETKGIQLSEEEQRTIQRNRLEQSRDDEFVREYNELCKKFSRNLAIDPNSPIGMPQFMVQRLQ</sequence>
<dbReference type="EMBL" id="LC168164">
    <property type="protein sequence ID" value="BAV39247.1"/>
    <property type="molecule type" value="Genomic_DNA"/>
</dbReference>
<gene>
    <name evidence="1" type="ORF">BPT24_122</name>
</gene>
<proteinExistence type="predicted"/>
<name>A0A1B4XWS2_9CAUD</name>